<dbReference type="EMBL" id="CP006704">
    <property type="protein sequence ID" value="AIJ49065.1"/>
    <property type="molecule type" value="Genomic_DNA"/>
</dbReference>
<keyword evidence="7" id="KW-0408">Iron</keyword>
<keyword evidence="11" id="KW-0808">Transferase</keyword>
<dbReference type="InterPro" id="IPR054582">
    <property type="entry name" value="DmmA-like_N"/>
</dbReference>
<protein>
    <submittedName>
        <fullName evidence="11">Vanillate O-demethylase oxidoreductase</fullName>
    </submittedName>
</protein>
<dbReference type="Pfam" id="PF22290">
    <property type="entry name" value="DmmA-like_N"/>
    <property type="match status" value="1"/>
</dbReference>
<dbReference type="Pfam" id="PF00111">
    <property type="entry name" value="Fer2"/>
    <property type="match status" value="1"/>
</dbReference>
<dbReference type="InterPro" id="IPR039261">
    <property type="entry name" value="FNR_nucleotide-bd"/>
</dbReference>
<dbReference type="PANTHER" id="PTHR47354:SF1">
    <property type="entry name" value="CARNITINE MONOOXYGENASE REDUCTASE SUBUNIT"/>
    <property type="match status" value="1"/>
</dbReference>
<evidence type="ECO:0000256" key="2">
    <source>
        <dbReference type="ARBA" id="ARBA00022630"/>
    </source>
</evidence>
<dbReference type="PANTHER" id="PTHR47354">
    <property type="entry name" value="NADH OXIDOREDUCTASE HCR"/>
    <property type="match status" value="1"/>
</dbReference>
<dbReference type="InterPro" id="IPR017938">
    <property type="entry name" value="Riboflavin_synthase-like_b-brl"/>
</dbReference>
<dbReference type="InterPro" id="IPR006058">
    <property type="entry name" value="2Fe2S_fd_BS"/>
</dbReference>
<dbReference type="Gene3D" id="3.40.50.80">
    <property type="entry name" value="Nucleotide-binding domain of ferredoxin-NADP reductase (FNR) module"/>
    <property type="match status" value="1"/>
</dbReference>
<dbReference type="GO" id="GO:0032259">
    <property type="term" value="P:methylation"/>
    <property type="evidence" value="ECO:0007669"/>
    <property type="project" value="UniProtKB-KW"/>
</dbReference>
<dbReference type="Proteomes" id="UP000028782">
    <property type="component" value="Chromosome"/>
</dbReference>
<comment type="cofactor">
    <cofactor evidence="1">
        <name>FMN</name>
        <dbReference type="ChEBI" id="CHEBI:58210"/>
    </cofactor>
</comment>
<dbReference type="CDD" id="cd06185">
    <property type="entry name" value="PDR_like"/>
    <property type="match status" value="1"/>
</dbReference>
<dbReference type="PROSITE" id="PS51384">
    <property type="entry name" value="FAD_FR"/>
    <property type="match status" value="1"/>
</dbReference>
<organism evidence="11 12">
    <name type="scientific">Comamonas testosteroni TK102</name>
    <dbReference type="NCBI Taxonomy" id="1392005"/>
    <lineage>
        <taxon>Bacteria</taxon>
        <taxon>Pseudomonadati</taxon>
        <taxon>Pseudomonadota</taxon>
        <taxon>Betaproteobacteria</taxon>
        <taxon>Burkholderiales</taxon>
        <taxon>Comamonadaceae</taxon>
        <taxon>Comamonas</taxon>
    </lineage>
</organism>
<evidence type="ECO:0000256" key="4">
    <source>
        <dbReference type="ARBA" id="ARBA00022714"/>
    </source>
</evidence>
<dbReference type="PRINTS" id="PR00409">
    <property type="entry name" value="PHDIOXRDTASE"/>
</dbReference>
<dbReference type="CDD" id="cd00207">
    <property type="entry name" value="fer2"/>
    <property type="match status" value="1"/>
</dbReference>
<keyword evidence="2" id="KW-0285">Flavoprotein</keyword>
<dbReference type="SUPFAM" id="SSF63380">
    <property type="entry name" value="Riboflavin synthase domain-like"/>
    <property type="match status" value="1"/>
</dbReference>
<dbReference type="PROSITE" id="PS51085">
    <property type="entry name" value="2FE2S_FER_2"/>
    <property type="match status" value="1"/>
</dbReference>
<feature type="domain" description="2Fe-2S ferredoxin-type" evidence="9">
    <location>
        <begin position="237"/>
        <end position="322"/>
    </location>
</feature>
<dbReference type="InterPro" id="IPR012675">
    <property type="entry name" value="Beta-grasp_dom_sf"/>
</dbReference>
<dbReference type="AlphaFoldDB" id="A0A076PZ21"/>
<dbReference type="InterPro" id="IPR001041">
    <property type="entry name" value="2Fe-2S_ferredoxin-type"/>
</dbReference>
<evidence type="ECO:0000313" key="11">
    <source>
        <dbReference type="EMBL" id="AIJ49065.1"/>
    </source>
</evidence>
<evidence type="ECO:0000256" key="7">
    <source>
        <dbReference type="ARBA" id="ARBA00023004"/>
    </source>
</evidence>
<evidence type="ECO:0000259" key="10">
    <source>
        <dbReference type="PROSITE" id="PS51384"/>
    </source>
</evidence>
<dbReference type="InterPro" id="IPR050415">
    <property type="entry name" value="MRET"/>
</dbReference>
<dbReference type="SUPFAM" id="SSF52343">
    <property type="entry name" value="Ferredoxin reductase-like, C-terminal NADP-linked domain"/>
    <property type="match status" value="1"/>
</dbReference>
<dbReference type="HOGENOM" id="CLU_003827_17_0_4"/>
<keyword evidence="5" id="KW-0479">Metal-binding</keyword>
<evidence type="ECO:0000256" key="8">
    <source>
        <dbReference type="ARBA" id="ARBA00023014"/>
    </source>
</evidence>
<evidence type="ECO:0000256" key="1">
    <source>
        <dbReference type="ARBA" id="ARBA00001917"/>
    </source>
</evidence>
<evidence type="ECO:0000256" key="3">
    <source>
        <dbReference type="ARBA" id="ARBA00022643"/>
    </source>
</evidence>
<keyword evidence="8" id="KW-0411">Iron-sulfur</keyword>
<reference evidence="11 12" key="1">
    <citation type="journal article" date="2014" name="Genome Announc.">
        <title>Complete Genome Sequence of Polychlorinated Biphenyl Degrader Comamonas testosteroni TK102 (NBRC 109938).</title>
        <authorList>
            <person name="Fukuda K."/>
            <person name="Hosoyama A."/>
            <person name="Tsuchikane K."/>
            <person name="Ohji S."/>
            <person name="Yamazoe A."/>
            <person name="Fujita N."/>
            <person name="Shintani M."/>
            <person name="Kimbara K."/>
        </authorList>
    </citation>
    <scope>NUCLEOTIDE SEQUENCE [LARGE SCALE GENOMIC DNA]</scope>
    <source>
        <strain evidence="11">TK102</strain>
    </source>
</reference>
<feature type="domain" description="FAD-binding FR-type" evidence="10">
    <location>
        <begin position="4"/>
        <end position="106"/>
    </location>
</feature>
<dbReference type="SUPFAM" id="SSF54292">
    <property type="entry name" value="2Fe-2S ferredoxin-like"/>
    <property type="match status" value="1"/>
</dbReference>
<sequence length="322" mass="35112">MKTETTFEVRIAHKQEQAAGICSLELRALEGARLAPFSAGSHIDVHLPGGLVRQYSLSNDPAELDRYVIAVLREPASRGGSAAVHEQLQAGQQITISHPRNHFELHAPARKHLLLAGGIGITPILAMARKLAHDGAEFALHYCGRSRERMAFAQTIETAQWADKAQIHVDDVNGKSSLGLSELLQQREQGQHLYVCGPKGFMDAVLDTARAAGWPAEQLHYEFFAAEVEHRADDESFEVEVASSGQVVRVTPAQTVVQALESIGVCVQTSCEQGVCGTCLTRVISGQPDHRDMYLTEDEQAANDQFLPCCSRAKSGRLVLDL</sequence>
<evidence type="ECO:0000313" key="12">
    <source>
        <dbReference type="Proteomes" id="UP000028782"/>
    </source>
</evidence>
<accession>A0A076PZ21</accession>
<dbReference type="KEGG" id="ctes:O987_24965"/>
<dbReference type="InterPro" id="IPR036010">
    <property type="entry name" value="2Fe-2S_ferredoxin-like_sf"/>
</dbReference>
<dbReference type="GO" id="GO:0008168">
    <property type="term" value="F:methyltransferase activity"/>
    <property type="evidence" value="ECO:0007669"/>
    <property type="project" value="UniProtKB-KW"/>
</dbReference>
<evidence type="ECO:0000256" key="5">
    <source>
        <dbReference type="ARBA" id="ARBA00022723"/>
    </source>
</evidence>
<keyword evidence="3" id="KW-0288">FMN</keyword>
<dbReference type="PROSITE" id="PS00197">
    <property type="entry name" value="2FE2S_FER_1"/>
    <property type="match status" value="1"/>
</dbReference>
<keyword evidence="11" id="KW-0489">Methyltransferase</keyword>
<proteinExistence type="predicted"/>
<dbReference type="Gene3D" id="3.10.20.30">
    <property type="match status" value="1"/>
</dbReference>
<evidence type="ECO:0000256" key="6">
    <source>
        <dbReference type="ARBA" id="ARBA00023002"/>
    </source>
</evidence>
<dbReference type="Gene3D" id="2.40.30.10">
    <property type="entry name" value="Translation factors"/>
    <property type="match status" value="1"/>
</dbReference>
<evidence type="ECO:0000259" key="9">
    <source>
        <dbReference type="PROSITE" id="PS51085"/>
    </source>
</evidence>
<keyword evidence="4" id="KW-0001">2Fe-2S</keyword>
<keyword evidence="6" id="KW-0560">Oxidoreductase</keyword>
<dbReference type="GO" id="GO:0051537">
    <property type="term" value="F:2 iron, 2 sulfur cluster binding"/>
    <property type="evidence" value="ECO:0007669"/>
    <property type="project" value="UniProtKB-KW"/>
</dbReference>
<dbReference type="GO" id="GO:0016491">
    <property type="term" value="F:oxidoreductase activity"/>
    <property type="evidence" value="ECO:0007669"/>
    <property type="project" value="UniProtKB-KW"/>
</dbReference>
<dbReference type="GO" id="GO:0046872">
    <property type="term" value="F:metal ion binding"/>
    <property type="evidence" value="ECO:0007669"/>
    <property type="project" value="UniProtKB-KW"/>
</dbReference>
<dbReference type="RefSeq" id="WP_043375226.1">
    <property type="nucleotide sequence ID" value="NZ_CP006704.1"/>
</dbReference>
<name>A0A076PZ21_COMTE</name>
<dbReference type="InterPro" id="IPR017927">
    <property type="entry name" value="FAD-bd_FR_type"/>
</dbReference>
<gene>
    <name evidence="11" type="ORF">O987_24965</name>
</gene>